<evidence type="ECO:0000259" key="1">
    <source>
        <dbReference type="PROSITE" id="PS50181"/>
    </source>
</evidence>
<name>A0A835HNF1_9MAGN</name>
<comment type="caution">
    <text evidence="2">The sequence shown here is derived from an EMBL/GenBank/DDBJ whole genome shotgun (WGS) entry which is preliminary data.</text>
</comment>
<dbReference type="InterPro" id="IPR032675">
    <property type="entry name" value="LRR_dom_sf"/>
</dbReference>
<dbReference type="InterPro" id="IPR001810">
    <property type="entry name" value="F-box_dom"/>
</dbReference>
<dbReference type="Proteomes" id="UP000631114">
    <property type="component" value="Unassembled WGS sequence"/>
</dbReference>
<dbReference type="Gene3D" id="1.20.1280.50">
    <property type="match status" value="1"/>
</dbReference>
<dbReference type="EMBL" id="JADFTS010000006">
    <property type="protein sequence ID" value="KAF9601248.1"/>
    <property type="molecule type" value="Genomic_DNA"/>
</dbReference>
<gene>
    <name evidence="2" type="ORF">IFM89_018358</name>
</gene>
<dbReference type="PANTHER" id="PTHR38926:SF2">
    <property type="entry name" value="F-BOX_LRR-REPEAT PROTEIN 21-RELATED"/>
    <property type="match status" value="1"/>
</dbReference>
<dbReference type="PANTHER" id="PTHR38926">
    <property type="entry name" value="F-BOX DOMAIN CONTAINING PROTEIN, EXPRESSED"/>
    <property type="match status" value="1"/>
</dbReference>
<reference evidence="2 3" key="1">
    <citation type="submission" date="2020-10" db="EMBL/GenBank/DDBJ databases">
        <title>The Coptis chinensis genome and diversification of protoberbering-type alkaloids.</title>
        <authorList>
            <person name="Wang B."/>
            <person name="Shu S."/>
            <person name="Song C."/>
            <person name="Liu Y."/>
        </authorList>
    </citation>
    <scope>NUCLEOTIDE SEQUENCE [LARGE SCALE GENOMIC DNA]</scope>
    <source>
        <strain evidence="2">HL-2020</strain>
        <tissue evidence="2">Leaf</tissue>
    </source>
</reference>
<accession>A0A835HNF1</accession>
<dbReference type="CDD" id="cd22164">
    <property type="entry name" value="F-box_AtSKIP19-like"/>
    <property type="match status" value="1"/>
</dbReference>
<dbReference type="OrthoDB" id="2095648at2759"/>
<dbReference type="Pfam" id="PF12937">
    <property type="entry name" value="F-box-like"/>
    <property type="match status" value="1"/>
</dbReference>
<proteinExistence type="predicted"/>
<feature type="domain" description="F-box" evidence="1">
    <location>
        <begin position="10"/>
        <end position="57"/>
    </location>
</feature>
<sequence length="258" mass="29786">MTIATSGGVTRNWLDVPNDIMIIIFEKLGAFDIHYNAQRVCSLWHELAKEPQLFRSINFRDVWVQYKSSDAFLSSAKDAVARSRGQLETLSHNGWELDKLLLYVADQPNVLKHLRLENFLNISEVIFAETVIEAVRKLPLLEELELKWFSFPPEVLKEVGCRCPELKCLRLIPSQIIRTDYYGMAFAIAESMPQLRQLSLIGNGLSNDGLKAILDGCPHLEYLDLRQCGEVWFAKRSRIKKRLNKIKVVRYPDEPFYD</sequence>
<keyword evidence="3" id="KW-1185">Reference proteome</keyword>
<organism evidence="2 3">
    <name type="scientific">Coptis chinensis</name>
    <dbReference type="NCBI Taxonomy" id="261450"/>
    <lineage>
        <taxon>Eukaryota</taxon>
        <taxon>Viridiplantae</taxon>
        <taxon>Streptophyta</taxon>
        <taxon>Embryophyta</taxon>
        <taxon>Tracheophyta</taxon>
        <taxon>Spermatophyta</taxon>
        <taxon>Magnoliopsida</taxon>
        <taxon>Ranunculales</taxon>
        <taxon>Ranunculaceae</taxon>
        <taxon>Coptidoideae</taxon>
        <taxon>Coptis</taxon>
    </lineage>
</organism>
<evidence type="ECO:0000313" key="3">
    <source>
        <dbReference type="Proteomes" id="UP000631114"/>
    </source>
</evidence>
<dbReference type="PROSITE" id="PS50181">
    <property type="entry name" value="FBOX"/>
    <property type="match status" value="1"/>
</dbReference>
<evidence type="ECO:0000313" key="2">
    <source>
        <dbReference type="EMBL" id="KAF9601248.1"/>
    </source>
</evidence>
<dbReference type="Gene3D" id="3.80.10.10">
    <property type="entry name" value="Ribonuclease Inhibitor"/>
    <property type="match status" value="1"/>
</dbReference>
<dbReference type="AlphaFoldDB" id="A0A835HNF1"/>
<dbReference type="SUPFAM" id="SSF52047">
    <property type="entry name" value="RNI-like"/>
    <property type="match status" value="1"/>
</dbReference>
<protein>
    <recommendedName>
        <fullName evidence="1">F-box domain-containing protein</fullName>
    </recommendedName>
</protein>